<dbReference type="InterPro" id="IPR004046">
    <property type="entry name" value="GST_C"/>
</dbReference>
<reference evidence="3 4" key="1">
    <citation type="submission" date="2016-09" db="EMBL/GenBank/DDBJ databases">
        <title>Rhizobium sp. nov., a novel species isolated from the rice rhizosphere.</title>
        <authorList>
            <person name="Zhao J."/>
            <person name="Zhang X."/>
        </authorList>
    </citation>
    <scope>NUCLEOTIDE SEQUENCE [LARGE SCALE GENOMIC DNA]</scope>
    <source>
        <strain evidence="3 4">MH17</strain>
    </source>
</reference>
<dbReference type="SUPFAM" id="SSF52833">
    <property type="entry name" value="Thioredoxin-like"/>
    <property type="match status" value="1"/>
</dbReference>
<gene>
    <name evidence="3" type="ORF">BJF92_23535</name>
</gene>
<dbReference type="Proteomes" id="UP000186143">
    <property type="component" value="Unassembled WGS sequence"/>
</dbReference>
<dbReference type="PROSITE" id="PS50404">
    <property type="entry name" value="GST_NTER"/>
    <property type="match status" value="1"/>
</dbReference>
<keyword evidence="3" id="KW-0808">Transferase</keyword>
<organism evidence="3 4">
    <name type="scientific">Xaviernesmea rhizosphaerae</name>
    <dbReference type="NCBI Taxonomy" id="1672749"/>
    <lineage>
        <taxon>Bacteria</taxon>
        <taxon>Pseudomonadati</taxon>
        <taxon>Pseudomonadota</taxon>
        <taxon>Alphaproteobacteria</taxon>
        <taxon>Hyphomicrobiales</taxon>
        <taxon>Rhizobiaceae</taxon>
        <taxon>Rhizobium/Agrobacterium group</taxon>
        <taxon>Xaviernesmea</taxon>
    </lineage>
</organism>
<protein>
    <submittedName>
        <fullName evidence="3">Glutathione S-transferase</fullName>
    </submittedName>
</protein>
<dbReference type="PANTHER" id="PTHR44051:SF2">
    <property type="entry name" value="HYPOTHETICAL GLUTATHIONE S-TRANSFERASE LIKE PROTEIN"/>
    <property type="match status" value="1"/>
</dbReference>
<dbReference type="PANTHER" id="PTHR44051">
    <property type="entry name" value="GLUTATHIONE S-TRANSFERASE-RELATED"/>
    <property type="match status" value="1"/>
</dbReference>
<evidence type="ECO:0000313" key="3">
    <source>
        <dbReference type="EMBL" id="OLP57548.1"/>
    </source>
</evidence>
<dbReference type="SFLD" id="SFLDS00019">
    <property type="entry name" value="Glutathione_Transferase_(cytos"/>
    <property type="match status" value="1"/>
</dbReference>
<feature type="domain" description="GST N-terminal" evidence="1">
    <location>
        <begin position="4"/>
        <end position="90"/>
    </location>
</feature>
<dbReference type="InterPro" id="IPR010987">
    <property type="entry name" value="Glutathione-S-Trfase_C-like"/>
</dbReference>
<dbReference type="Gene3D" id="1.20.1050.10">
    <property type="match status" value="1"/>
</dbReference>
<dbReference type="AlphaFoldDB" id="A0A1Q9AQ57"/>
<evidence type="ECO:0000259" key="2">
    <source>
        <dbReference type="PROSITE" id="PS50405"/>
    </source>
</evidence>
<dbReference type="Pfam" id="PF00043">
    <property type="entry name" value="GST_C"/>
    <property type="match status" value="1"/>
</dbReference>
<dbReference type="RefSeq" id="WP_075632884.1">
    <property type="nucleotide sequence ID" value="NZ_MKIO01000016.1"/>
</dbReference>
<evidence type="ECO:0000259" key="1">
    <source>
        <dbReference type="PROSITE" id="PS50404"/>
    </source>
</evidence>
<name>A0A1Q9AQ57_9HYPH</name>
<dbReference type="PROSITE" id="PS50405">
    <property type="entry name" value="GST_CTER"/>
    <property type="match status" value="1"/>
</dbReference>
<sequence length="230" mass="24468">MTSPSPVLYDYILSPSCYKARLMAALAGVRLALRPVDFHPGVEHRGPELLALNPAGSIPILVAPDADGDLILTESAAILVYLASKAAPAFLGSGKPAESARIQQWLAFSARLTASLGGARLHEMLHRPGDLAGLRASGIAALRELEAALFEQRLKGEAFLVGNRPTVADIACFPYVALAPDGGVSLDAYPSIRLWMRAVRALEGFIEMPGIHRLHELKPDPHEAPATAEA</sequence>
<dbReference type="InterPro" id="IPR040079">
    <property type="entry name" value="Glutathione_S-Trfase"/>
</dbReference>
<dbReference type="STRING" id="1672749.BJF92_23535"/>
<dbReference type="Pfam" id="PF13409">
    <property type="entry name" value="GST_N_2"/>
    <property type="match status" value="1"/>
</dbReference>
<dbReference type="InterPro" id="IPR036282">
    <property type="entry name" value="Glutathione-S-Trfase_C_sf"/>
</dbReference>
<dbReference type="InterPro" id="IPR004045">
    <property type="entry name" value="Glutathione_S-Trfase_N"/>
</dbReference>
<feature type="domain" description="GST C-terminal" evidence="2">
    <location>
        <begin position="95"/>
        <end position="221"/>
    </location>
</feature>
<dbReference type="Gene3D" id="3.40.30.10">
    <property type="entry name" value="Glutaredoxin"/>
    <property type="match status" value="1"/>
</dbReference>
<accession>A0A1Q9AQ57</accession>
<comment type="caution">
    <text evidence="3">The sequence shown here is derived from an EMBL/GenBank/DDBJ whole genome shotgun (WGS) entry which is preliminary data.</text>
</comment>
<dbReference type="OrthoDB" id="9810080at2"/>
<dbReference type="GO" id="GO:0016740">
    <property type="term" value="F:transferase activity"/>
    <property type="evidence" value="ECO:0007669"/>
    <property type="project" value="UniProtKB-KW"/>
</dbReference>
<dbReference type="SFLD" id="SFLDG00358">
    <property type="entry name" value="Main_(cytGST)"/>
    <property type="match status" value="1"/>
</dbReference>
<evidence type="ECO:0000313" key="4">
    <source>
        <dbReference type="Proteomes" id="UP000186143"/>
    </source>
</evidence>
<dbReference type="SUPFAM" id="SSF47616">
    <property type="entry name" value="GST C-terminal domain-like"/>
    <property type="match status" value="1"/>
</dbReference>
<dbReference type="InterPro" id="IPR036249">
    <property type="entry name" value="Thioredoxin-like_sf"/>
</dbReference>
<proteinExistence type="predicted"/>
<dbReference type="EMBL" id="MKIO01000016">
    <property type="protein sequence ID" value="OLP57548.1"/>
    <property type="molecule type" value="Genomic_DNA"/>
</dbReference>